<proteinExistence type="predicted"/>
<dbReference type="EMBL" id="AFUN01000006">
    <property type="protein sequence ID" value="EGR98054.1"/>
    <property type="molecule type" value="Genomic_DNA"/>
</dbReference>
<reference evidence="1 2" key="1">
    <citation type="submission" date="2011-07" db="EMBL/GenBank/DDBJ databases">
        <title>Genome Sequence of Propionibacterium acnes SK182B-JCVI.</title>
        <authorList>
            <person name="Durkin A.S."/>
            <person name="Madupu R."/>
            <person name="Hostetler J."/>
            <person name="Radune D."/>
            <person name="Torralba M."/>
            <person name="Methe B."/>
            <person name="Sutton G."/>
            <person name="Strausberg R.L."/>
            <person name="Nelson K.E."/>
        </authorList>
    </citation>
    <scope>NUCLEOTIDE SEQUENCE [LARGE SCALE GENOMIC DNA]</scope>
    <source>
        <strain evidence="1 2">SK182B-JCVI</strain>
    </source>
</reference>
<sequence>MNRRHERVHNDADSFGSFESPVEVMSSGISTSPAVAVAGSTELVIIRDSATPNCWVRANGVANVVVSPANFATGAAKKPNASAAAIAARAPVAHAPAVRPLIILTTTPTPAHVVSNVSTVPPQLSAPSGAKTLSWMSFCNPTSGPVIHPTQLIATVQSNNRHNRAMTIRYVFQHMPIMEAHIAFSGAVTPPSSIDIWY</sequence>
<dbReference type="AlphaFoldDB" id="F9NSJ1"/>
<protein>
    <submittedName>
        <fullName evidence="1">Uncharacterized protein</fullName>
    </submittedName>
</protein>
<evidence type="ECO:0000313" key="1">
    <source>
        <dbReference type="EMBL" id="EGR98054.1"/>
    </source>
</evidence>
<dbReference type="Proteomes" id="UP000007832">
    <property type="component" value="Unassembled WGS sequence"/>
</dbReference>
<gene>
    <name evidence="1" type="ORF">HMPREF1162_1152</name>
</gene>
<organism evidence="1 2">
    <name type="scientific">[Propionibacterium] namnetense SK182B-JCVI</name>
    <dbReference type="NCBI Taxonomy" id="1051006"/>
    <lineage>
        <taxon>Bacteria</taxon>
        <taxon>Bacillati</taxon>
        <taxon>Actinomycetota</taxon>
        <taxon>Actinomycetes</taxon>
        <taxon>Propionibacteriales</taxon>
        <taxon>Propionibacteriaceae</taxon>
        <taxon>Cutibacterium</taxon>
    </lineage>
</organism>
<accession>F9NSJ1</accession>
<name>F9NSJ1_9ACTN</name>
<comment type="caution">
    <text evidence="1">The sequence shown here is derived from an EMBL/GenBank/DDBJ whole genome shotgun (WGS) entry which is preliminary data.</text>
</comment>
<evidence type="ECO:0000313" key="2">
    <source>
        <dbReference type="Proteomes" id="UP000007832"/>
    </source>
</evidence>